<dbReference type="PANTHER" id="PTHR43366:SF1">
    <property type="entry name" value="PYRUVATE SYNTHASE SUBUNIT PORC"/>
    <property type="match status" value="1"/>
</dbReference>
<keyword evidence="3" id="KW-0670">Pyruvate</keyword>
<gene>
    <name evidence="3" type="ORF">SAMN02745199_1203</name>
</gene>
<dbReference type="STRING" id="1123380.SAMN02745199_1203"/>
<dbReference type="InterPro" id="IPR051626">
    <property type="entry name" value="Oxidoreductase_gamma_subunit"/>
</dbReference>
<evidence type="ECO:0000313" key="4">
    <source>
        <dbReference type="Proteomes" id="UP000242592"/>
    </source>
</evidence>
<dbReference type="Gene3D" id="3.40.920.10">
    <property type="entry name" value="Pyruvate-ferredoxin oxidoreductase, PFOR, domain III"/>
    <property type="match status" value="1"/>
</dbReference>
<organism evidence="3 4">
    <name type="scientific">Thermosipho atlanticus DSM 15807</name>
    <dbReference type="NCBI Taxonomy" id="1123380"/>
    <lineage>
        <taxon>Bacteria</taxon>
        <taxon>Thermotogati</taxon>
        <taxon>Thermotogota</taxon>
        <taxon>Thermotogae</taxon>
        <taxon>Thermotogales</taxon>
        <taxon>Fervidobacteriaceae</taxon>
        <taxon>Thermosipho</taxon>
    </lineage>
</organism>
<feature type="domain" description="Pyruvate/ketoisovalerate oxidoreductase catalytic" evidence="2">
    <location>
        <begin position="14"/>
        <end position="185"/>
    </location>
</feature>
<dbReference type="SUPFAM" id="SSF53323">
    <property type="entry name" value="Pyruvate-ferredoxin oxidoreductase, PFOR, domain III"/>
    <property type="match status" value="1"/>
</dbReference>
<dbReference type="PANTHER" id="PTHR43366">
    <property type="entry name" value="PYRUVATE SYNTHASE SUBUNIT PORC"/>
    <property type="match status" value="1"/>
</dbReference>
<dbReference type="OrthoDB" id="9794954at2"/>
<dbReference type="GO" id="GO:0016625">
    <property type="term" value="F:oxidoreductase activity, acting on the aldehyde or oxo group of donors, iron-sulfur protein as acceptor"/>
    <property type="evidence" value="ECO:0007669"/>
    <property type="project" value="InterPro"/>
</dbReference>
<keyword evidence="4" id="KW-1185">Reference proteome</keyword>
<dbReference type="InterPro" id="IPR019752">
    <property type="entry name" value="Pyrv/ketoisovalerate_OxRed_cat"/>
</dbReference>
<protein>
    <submittedName>
        <fullName evidence="3">Pyruvate ferredoxin oxidoreductase, gamma subunit</fullName>
    </submittedName>
</protein>
<evidence type="ECO:0000256" key="1">
    <source>
        <dbReference type="ARBA" id="ARBA00023002"/>
    </source>
</evidence>
<sequence>MPAKYFEIRWHARAGQGAKSASQMLAEAALEMGKYVQSFPEYGAERTGAPMKAFNRIADVPILVHSSVESPDVVIVIDDTMLGHPDLVTGVKEDTIFIVNTTKDIEFVKEKLGISGKICVVPATDIALEEIKRGIPNTVMLGAIAKVTGAITLESAEKRIRKTFGKKFSEEIVEANIRALRRGFEEVKCNG</sequence>
<dbReference type="Pfam" id="PF01558">
    <property type="entry name" value="POR"/>
    <property type="match status" value="1"/>
</dbReference>
<dbReference type="InterPro" id="IPR011894">
    <property type="entry name" value="PorC_KorC"/>
</dbReference>
<dbReference type="AlphaFoldDB" id="A0A1M5T7E2"/>
<keyword evidence="1" id="KW-0560">Oxidoreductase</keyword>
<dbReference type="InterPro" id="IPR002869">
    <property type="entry name" value="Pyrv_flavodox_OxRed_cen"/>
</dbReference>
<proteinExistence type="predicted"/>
<dbReference type="EMBL" id="FQXN01000004">
    <property type="protein sequence ID" value="SHH46520.1"/>
    <property type="molecule type" value="Genomic_DNA"/>
</dbReference>
<dbReference type="RefSeq" id="WP_073073191.1">
    <property type="nucleotide sequence ID" value="NZ_FQXN01000004.1"/>
</dbReference>
<evidence type="ECO:0000313" key="3">
    <source>
        <dbReference type="EMBL" id="SHH46520.1"/>
    </source>
</evidence>
<reference evidence="4" key="1">
    <citation type="submission" date="2016-11" db="EMBL/GenBank/DDBJ databases">
        <authorList>
            <person name="Varghese N."/>
            <person name="Submissions S."/>
        </authorList>
    </citation>
    <scope>NUCLEOTIDE SEQUENCE [LARGE SCALE GENOMIC DNA]</scope>
    <source>
        <strain evidence="4">DSM 15807</strain>
    </source>
</reference>
<dbReference type="Proteomes" id="UP000242592">
    <property type="component" value="Unassembled WGS sequence"/>
</dbReference>
<accession>A0A1M5T7E2</accession>
<dbReference type="NCBIfam" id="TIGR02175">
    <property type="entry name" value="PorC_KorC"/>
    <property type="match status" value="1"/>
</dbReference>
<evidence type="ECO:0000259" key="2">
    <source>
        <dbReference type="Pfam" id="PF01558"/>
    </source>
</evidence>
<name>A0A1M5T7E2_9BACT</name>